<dbReference type="InterPro" id="IPR011989">
    <property type="entry name" value="ARM-like"/>
</dbReference>
<dbReference type="InterPro" id="IPR002554">
    <property type="entry name" value="PP2A_B56"/>
</dbReference>
<dbReference type="InterPro" id="IPR016024">
    <property type="entry name" value="ARM-type_fold"/>
</dbReference>
<dbReference type="Pfam" id="PF01603">
    <property type="entry name" value="B56"/>
    <property type="match status" value="1"/>
</dbReference>
<reference evidence="1 2" key="1">
    <citation type="journal article" date="2023" name="Hortic Res">
        <title>Pangenome of water caltrop reveals structural variations and asymmetric subgenome divergence after allopolyploidization.</title>
        <authorList>
            <person name="Zhang X."/>
            <person name="Chen Y."/>
            <person name="Wang L."/>
            <person name="Yuan Y."/>
            <person name="Fang M."/>
            <person name="Shi L."/>
            <person name="Lu R."/>
            <person name="Comes H.P."/>
            <person name="Ma Y."/>
            <person name="Chen Y."/>
            <person name="Huang G."/>
            <person name="Zhou Y."/>
            <person name="Zheng Z."/>
            <person name="Qiu Y."/>
        </authorList>
    </citation>
    <scope>NUCLEOTIDE SEQUENCE [LARGE SCALE GENOMIC DNA]</scope>
    <source>
        <tissue evidence="1">Roots</tissue>
    </source>
</reference>
<dbReference type="GO" id="GO:0007165">
    <property type="term" value="P:signal transduction"/>
    <property type="evidence" value="ECO:0007669"/>
    <property type="project" value="InterPro"/>
</dbReference>
<dbReference type="GO" id="GO:0000159">
    <property type="term" value="C:protein phosphatase type 2A complex"/>
    <property type="evidence" value="ECO:0007669"/>
    <property type="project" value="InterPro"/>
</dbReference>
<dbReference type="Proteomes" id="UP001345219">
    <property type="component" value="Chromosome 11"/>
</dbReference>
<proteinExistence type="predicted"/>
<accession>A0AAN7KGT1</accession>
<evidence type="ECO:0000313" key="2">
    <source>
        <dbReference type="Proteomes" id="UP001345219"/>
    </source>
</evidence>
<dbReference type="SUPFAM" id="SSF48371">
    <property type="entry name" value="ARM repeat"/>
    <property type="match status" value="1"/>
</dbReference>
<dbReference type="PANTHER" id="PTHR10257">
    <property type="entry name" value="SERINE/THREONINE PROTEIN PHOSPHATASE 2A PP2A REGULATORY SUBUNIT B"/>
    <property type="match status" value="1"/>
</dbReference>
<dbReference type="AlphaFoldDB" id="A0AAN7KGT1"/>
<protein>
    <submittedName>
        <fullName evidence="1">Uncharacterized protein</fullName>
    </submittedName>
</protein>
<organism evidence="1 2">
    <name type="scientific">Trapa incisa</name>
    <dbReference type="NCBI Taxonomy" id="236973"/>
    <lineage>
        <taxon>Eukaryota</taxon>
        <taxon>Viridiplantae</taxon>
        <taxon>Streptophyta</taxon>
        <taxon>Embryophyta</taxon>
        <taxon>Tracheophyta</taxon>
        <taxon>Spermatophyta</taxon>
        <taxon>Magnoliopsida</taxon>
        <taxon>eudicotyledons</taxon>
        <taxon>Gunneridae</taxon>
        <taxon>Pentapetalae</taxon>
        <taxon>rosids</taxon>
        <taxon>malvids</taxon>
        <taxon>Myrtales</taxon>
        <taxon>Lythraceae</taxon>
        <taxon>Trapa</taxon>
    </lineage>
</organism>
<keyword evidence="2" id="KW-1185">Reference proteome</keyword>
<dbReference type="GO" id="GO:0019888">
    <property type="term" value="F:protein phosphatase regulator activity"/>
    <property type="evidence" value="ECO:0007669"/>
    <property type="project" value="InterPro"/>
</dbReference>
<sequence>MHCVYISFQVAERAHLLWNNERIFRLVSQNQQTIIPLIVSALEHNAQNHWNQAVLNLTRNLQKTLFEMDEQLVISCQRAVEEKSSTLISTSEKRRAAWEHLEITARDSQNSAGNAACHVTG</sequence>
<dbReference type="EMBL" id="JAXIOK010000008">
    <property type="protein sequence ID" value="KAK4764318.1"/>
    <property type="molecule type" value="Genomic_DNA"/>
</dbReference>
<name>A0AAN7KGT1_9MYRT</name>
<gene>
    <name evidence="1" type="ORF">SAY87_013756</name>
</gene>
<dbReference type="Gene3D" id="1.25.10.10">
    <property type="entry name" value="Leucine-rich Repeat Variant"/>
    <property type="match status" value="1"/>
</dbReference>
<comment type="caution">
    <text evidence="1">The sequence shown here is derived from an EMBL/GenBank/DDBJ whole genome shotgun (WGS) entry which is preliminary data.</text>
</comment>
<dbReference type="PANTHER" id="PTHR10257:SF31">
    <property type="entry name" value="SERINE_THREONINE PROTEIN PHOSPHATASE 2A 57 KDA REGULATORY SUBUNIT B' KAPPA ISOFORM"/>
    <property type="match status" value="1"/>
</dbReference>
<evidence type="ECO:0000313" key="1">
    <source>
        <dbReference type="EMBL" id="KAK4764318.1"/>
    </source>
</evidence>